<feature type="transmembrane region" description="Helical" evidence="6">
    <location>
        <begin position="131"/>
        <end position="153"/>
    </location>
</feature>
<gene>
    <name evidence="8" type="ORF">VE01_10770</name>
</gene>
<dbReference type="PANTHER" id="PTHR33048">
    <property type="entry name" value="PTH11-LIKE INTEGRAL MEMBRANE PROTEIN (AFU_ORTHOLOGUE AFUA_5G11245)"/>
    <property type="match status" value="1"/>
</dbReference>
<dbReference type="InterPro" id="IPR049326">
    <property type="entry name" value="Rhodopsin_dom_fungi"/>
</dbReference>
<evidence type="ECO:0000259" key="7">
    <source>
        <dbReference type="Pfam" id="PF20684"/>
    </source>
</evidence>
<dbReference type="GeneID" id="84234320"/>
<dbReference type="EMBL" id="KV460219">
    <property type="protein sequence ID" value="PQM43874.1"/>
    <property type="molecule type" value="Genomic_DNA"/>
</dbReference>
<feature type="transmembrane region" description="Helical" evidence="6">
    <location>
        <begin position="173"/>
        <end position="198"/>
    </location>
</feature>
<keyword evidence="3 6" id="KW-1133">Transmembrane helix</keyword>
<sequence length="324" mass="36771">MALIHDHLPPPDYASRKVPLIALHVFLVLLALTFYGLRIYTRARILHSIGTDDWLMGVALLFSIALVINACISTKFGWAGHLSAIPYKNLSPILQNIWISELLFTLTTSLVKISILLFYLRLAVTPTWKRVIYGSIAFIVVWTIAFCSLIIFQCTPVSDYWDPISTNCYPAEIALFTHGLTNTITDIYVYVLPMKLVWKTNLPKRKRIELVIIFGAGFLVCVSGGLRLYYTILTQTSDDSPWIGFAMYTWEATEVNLGIVCASAPPLKALIRHIIPNLRLSRTDSTARGERRSRARNPFRIREEGYIPDKVRTTRDMEWVGCES</sequence>
<comment type="similarity">
    <text evidence="5">Belongs to the SAT4 family.</text>
</comment>
<feature type="transmembrane region" description="Helical" evidence="6">
    <location>
        <begin position="53"/>
        <end position="78"/>
    </location>
</feature>
<dbReference type="AlphaFoldDB" id="A0A2P6FGW1"/>
<evidence type="ECO:0000256" key="5">
    <source>
        <dbReference type="ARBA" id="ARBA00038359"/>
    </source>
</evidence>
<evidence type="ECO:0000256" key="1">
    <source>
        <dbReference type="ARBA" id="ARBA00004141"/>
    </source>
</evidence>
<evidence type="ECO:0000256" key="6">
    <source>
        <dbReference type="SAM" id="Phobius"/>
    </source>
</evidence>
<dbReference type="Pfam" id="PF20684">
    <property type="entry name" value="Fung_rhodopsin"/>
    <property type="match status" value="1"/>
</dbReference>
<dbReference type="PANTHER" id="PTHR33048:SF129">
    <property type="entry name" value="INTEGRAL MEMBRANE PROTEIN-RELATED"/>
    <property type="match status" value="1"/>
</dbReference>
<evidence type="ECO:0000256" key="2">
    <source>
        <dbReference type="ARBA" id="ARBA00022692"/>
    </source>
</evidence>
<keyword evidence="2 6" id="KW-0812">Transmembrane</keyword>
<evidence type="ECO:0000256" key="4">
    <source>
        <dbReference type="ARBA" id="ARBA00023136"/>
    </source>
</evidence>
<dbReference type="STRING" id="342668.A0A2P6FGW1"/>
<accession>A0A2P6FGW1</accession>
<keyword evidence="9" id="KW-1185">Reference proteome</keyword>
<dbReference type="Proteomes" id="UP000091956">
    <property type="component" value="Unassembled WGS sequence"/>
</dbReference>
<dbReference type="RefSeq" id="XP_059320205.1">
    <property type="nucleotide sequence ID" value="XM_059464222.1"/>
</dbReference>
<protein>
    <recommendedName>
        <fullName evidence="7">Rhodopsin domain-containing protein</fullName>
    </recommendedName>
</protein>
<reference evidence="9" key="2">
    <citation type="journal article" date="2018" name="Nat. Commun.">
        <title>Extreme sensitivity to ultraviolet light in the fungal pathogen causing white-nose syndrome of bats.</title>
        <authorList>
            <person name="Palmer J.M."/>
            <person name="Drees K.P."/>
            <person name="Foster J.T."/>
            <person name="Lindner D.L."/>
        </authorList>
    </citation>
    <scope>NUCLEOTIDE SEQUENCE [LARGE SCALE GENOMIC DNA]</scope>
    <source>
        <strain evidence="9">UAMH 10579</strain>
    </source>
</reference>
<organism evidence="8 9">
    <name type="scientific">Pseudogymnoascus verrucosus</name>
    <dbReference type="NCBI Taxonomy" id="342668"/>
    <lineage>
        <taxon>Eukaryota</taxon>
        <taxon>Fungi</taxon>
        <taxon>Dikarya</taxon>
        <taxon>Ascomycota</taxon>
        <taxon>Pezizomycotina</taxon>
        <taxon>Leotiomycetes</taxon>
        <taxon>Thelebolales</taxon>
        <taxon>Thelebolaceae</taxon>
        <taxon>Pseudogymnoascus</taxon>
    </lineage>
</organism>
<name>A0A2P6FGW1_9PEZI</name>
<dbReference type="InterPro" id="IPR052337">
    <property type="entry name" value="SAT4-like"/>
</dbReference>
<evidence type="ECO:0000256" key="3">
    <source>
        <dbReference type="ARBA" id="ARBA00022989"/>
    </source>
</evidence>
<dbReference type="GO" id="GO:0016020">
    <property type="term" value="C:membrane"/>
    <property type="evidence" value="ECO:0007669"/>
    <property type="project" value="UniProtKB-SubCell"/>
</dbReference>
<reference evidence="8 9" key="1">
    <citation type="submission" date="2016-03" db="EMBL/GenBank/DDBJ databases">
        <title>Comparative genomics of Pseudogymnoascus destructans, the fungus causing white-nose syndrome of bats.</title>
        <authorList>
            <person name="Palmer J.M."/>
            <person name="Drees K.P."/>
            <person name="Foster J.T."/>
            <person name="Lindner D.L."/>
        </authorList>
    </citation>
    <scope>NUCLEOTIDE SEQUENCE [LARGE SCALE GENOMIC DNA]</scope>
    <source>
        <strain evidence="8 9">UAMH 10579</strain>
    </source>
</reference>
<feature type="transmembrane region" description="Helical" evidence="6">
    <location>
        <begin position="98"/>
        <end position="119"/>
    </location>
</feature>
<evidence type="ECO:0000313" key="9">
    <source>
        <dbReference type="Proteomes" id="UP000091956"/>
    </source>
</evidence>
<proteinExistence type="inferred from homology"/>
<keyword evidence="4 6" id="KW-0472">Membrane</keyword>
<feature type="transmembrane region" description="Helical" evidence="6">
    <location>
        <begin position="20"/>
        <end position="41"/>
    </location>
</feature>
<evidence type="ECO:0000313" key="8">
    <source>
        <dbReference type="EMBL" id="PQM43874.1"/>
    </source>
</evidence>
<comment type="subcellular location">
    <subcellularLocation>
        <location evidence="1">Membrane</location>
        <topology evidence="1">Multi-pass membrane protein</topology>
    </subcellularLocation>
</comment>
<feature type="transmembrane region" description="Helical" evidence="6">
    <location>
        <begin position="210"/>
        <end position="230"/>
    </location>
</feature>
<feature type="domain" description="Rhodopsin" evidence="7">
    <location>
        <begin position="37"/>
        <end position="272"/>
    </location>
</feature>